<protein>
    <submittedName>
        <fullName evidence="1">Uncharacterized protein</fullName>
    </submittedName>
</protein>
<gene>
    <name evidence="1" type="ORF">CY34DRAFT_801279</name>
</gene>
<reference evidence="1 2" key="1">
    <citation type="submission" date="2014-04" db="EMBL/GenBank/DDBJ databases">
        <authorList>
            <consortium name="DOE Joint Genome Institute"/>
            <person name="Kuo A."/>
            <person name="Ruytinx J."/>
            <person name="Rineau F."/>
            <person name="Colpaert J."/>
            <person name="Kohler A."/>
            <person name="Nagy L.G."/>
            <person name="Floudas D."/>
            <person name="Copeland A."/>
            <person name="Barry K.W."/>
            <person name="Cichocki N."/>
            <person name="Veneault-Fourrey C."/>
            <person name="LaButti K."/>
            <person name="Lindquist E.A."/>
            <person name="Lipzen A."/>
            <person name="Lundell T."/>
            <person name="Morin E."/>
            <person name="Murat C."/>
            <person name="Sun H."/>
            <person name="Tunlid A."/>
            <person name="Henrissat B."/>
            <person name="Grigoriev I.V."/>
            <person name="Hibbett D.S."/>
            <person name="Martin F."/>
            <person name="Nordberg H.P."/>
            <person name="Cantor M.N."/>
            <person name="Hua S.X."/>
        </authorList>
    </citation>
    <scope>NUCLEOTIDE SEQUENCE [LARGE SCALE GENOMIC DNA]</scope>
    <source>
        <strain evidence="1 2">UH-Slu-Lm8-n1</strain>
    </source>
</reference>
<dbReference type="AlphaFoldDB" id="A0A0D0BHW7"/>
<accession>A0A0D0BHW7</accession>
<evidence type="ECO:0000313" key="2">
    <source>
        <dbReference type="Proteomes" id="UP000054485"/>
    </source>
</evidence>
<dbReference type="Proteomes" id="UP000054485">
    <property type="component" value="Unassembled WGS sequence"/>
</dbReference>
<sequence>MTRDSFVRFRLVGFEARVSQDVFSTYWFVKRFNQIGRQEKLWQGFRGFVASEYLIVES</sequence>
<reference evidence="2" key="2">
    <citation type="submission" date="2015-01" db="EMBL/GenBank/DDBJ databases">
        <title>Evolutionary Origins and Diversification of the Mycorrhizal Mutualists.</title>
        <authorList>
            <consortium name="DOE Joint Genome Institute"/>
            <consortium name="Mycorrhizal Genomics Consortium"/>
            <person name="Kohler A."/>
            <person name="Kuo A."/>
            <person name="Nagy L.G."/>
            <person name="Floudas D."/>
            <person name="Copeland A."/>
            <person name="Barry K.W."/>
            <person name="Cichocki N."/>
            <person name="Veneault-Fourrey C."/>
            <person name="LaButti K."/>
            <person name="Lindquist E.A."/>
            <person name="Lipzen A."/>
            <person name="Lundell T."/>
            <person name="Morin E."/>
            <person name="Murat C."/>
            <person name="Riley R."/>
            <person name="Ohm R."/>
            <person name="Sun H."/>
            <person name="Tunlid A."/>
            <person name="Henrissat B."/>
            <person name="Grigoriev I.V."/>
            <person name="Hibbett D.S."/>
            <person name="Martin F."/>
        </authorList>
    </citation>
    <scope>NUCLEOTIDE SEQUENCE [LARGE SCALE GENOMIC DNA]</scope>
    <source>
        <strain evidence="2">UH-Slu-Lm8-n1</strain>
    </source>
</reference>
<proteinExistence type="predicted"/>
<organism evidence="1 2">
    <name type="scientific">Suillus luteus UH-Slu-Lm8-n1</name>
    <dbReference type="NCBI Taxonomy" id="930992"/>
    <lineage>
        <taxon>Eukaryota</taxon>
        <taxon>Fungi</taxon>
        <taxon>Dikarya</taxon>
        <taxon>Basidiomycota</taxon>
        <taxon>Agaricomycotina</taxon>
        <taxon>Agaricomycetes</taxon>
        <taxon>Agaricomycetidae</taxon>
        <taxon>Boletales</taxon>
        <taxon>Suillineae</taxon>
        <taxon>Suillaceae</taxon>
        <taxon>Suillus</taxon>
    </lineage>
</organism>
<dbReference type="InParanoid" id="A0A0D0BHW7"/>
<keyword evidence="2" id="KW-1185">Reference proteome</keyword>
<dbReference type="HOGENOM" id="CLU_2980660_0_0_1"/>
<dbReference type="EMBL" id="KN835169">
    <property type="protein sequence ID" value="KIK45662.1"/>
    <property type="molecule type" value="Genomic_DNA"/>
</dbReference>
<name>A0A0D0BHW7_9AGAM</name>
<evidence type="ECO:0000313" key="1">
    <source>
        <dbReference type="EMBL" id="KIK45662.1"/>
    </source>
</evidence>